<dbReference type="SUPFAM" id="SSF53613">
    <property type="entry name" value="Ribokinase-like"/>
    <property type="match status" value="1"/>
</dbReference>
<accession>A0A7K1S9Z2</accession>
<dbReference type="AlphaFoldDB" id="A0A7K1S9Z2"/>
<keyword evidence="2" id="KW-1185">Reference proteome</keyword>
<evidence type="ECO:0008006" key="3">
    <source>
        <dbReference type="Google" id="ProtNLM"/>
    </source>
</evidence>
<comment type="caution">
    <text evidence="1">The sequence shown here is derived from an EMBL/GenBank/DDBJ whole genome shotgun (WGS) entry which is preliminary data.</text>
</comment>
<dbReference type="GO" id="GO:0003824">
    <property type="term" value="F:catalytic activity"/>
    <property type="evidence" value="ECO:0007669"/>
    <property type="project" value="UniProtKB-ARBA"/>
</dbReference>
<protein>
    <recommendedName>
        <fullName evidence="3">Carbohydrate kinase family protein</fullName>
    </recommendedName>
</protein>
<dbReference type="EMBL" id="WPIN01000003">
    <property type="protein sequence ID" value="MVM30600.1"/>
    <property type="molecule type" value="Genomic_DNA"/>
</dbReference>
<reference evidence="1 2" key="1">
    <citation type="submission" date="2019-12" db="EMBL/GenBank/DDBJ databases">
        <title>Spirosoma sp. HMF4905 genome sequencing and assembly.</title>
        <authorList>
            <person name="Kang H."/>
            <person name="Cha I."/>
            <person name="Kim H."/>
            <person name="Joh K."/>
        </authorList>
    </citation>
    <scope>NUCLEOTIDE SEQUENCE [LARGE SCALE GENOMIC DNA]</scope>
    <source>
        <strain evidence="1 2">HMF4905</strain>
    </source>
</reference>
<dbReference type="Gene3D" id="3.40.1190.20">
    <property type="match status" value="1"/>
</dbReference>
<sequence>MPLPNFQSLIDRLRAAQPITDFHAFVGFDGYVDKIQKVVESKSALGNQYMGGISELAALIHSLSGKSGQIELVTEATKIGGNAPIMAHALASLGITNWCVGTLSDPIFEQMHPHCERVSLGPPAESNALEFGDGKVILSEVSVFERLRWSYLAHTIGIDTLRQQYAQSQLLAFVDWANLPHGNDLWEGYLTQIVQTTPTDNPPLFFFDLCDPTKRSAKDIREALDIVARYIPFGSVTLGMNENEARRIYLALSGHSPADTIRLSQTPDLAIIAAYIHQHTGIPTVLIHPTDCSLVATSEGICQVAGRLVPHPKVLTGGGDNLNAGFCWGLLTGYPLADCLLLGMASSGAYIQKGISPTRSDLADYLENWLLEL</sequence>
<dbReference type="InterPro" id="IPR057621">
    <property type="entry name" value="Khk_prokaryotic"/>
</dbReference>
<dbReference type="Proteomes" id="UP000436006">
    <property type="component" value="Unassembled WGS sequence"/>
</dbReference>
<dbReference type="RefSeq" id="WP_157584821.1">
    <property type="nucleotide sequence ID" value="NZ_WPIN01000003.1"/>
</dbReference>
<dbReference type="Pfam" id="PF25270">
    <property type="entry name" value="Khk"/>
    <property type="match status" value="1"/>
</dbReference>
<organism evidence="1 2">
    <name type="scientific">Spirosoma arboris</name>
    <dbReference type="NCBI Taxonomy" id="2682092"/>
    <lineage>
        <taxon>Bacteria</taxon>
        <taxon>Pseudomonadati</taxon>
        <taxon>Bacteroidota</taxon>
        <taxon>Cytophagia</taxon>
        <taxon>Cytophagales</taxon>
        <taxon>Cytophagaceae</taxon>
        <taxon>Spirosoma</taxon>
    </lineage>
</organism>
<evidence type="ECO:0000313" key="2">
    <source>
        <dbReference type="Proteomes" id="UP000436006"/>
    </source>
</evidence>
<dbReference type="InterPro" id="IPR029056">
    <property type="entry name" value="Ribokinase-like"/>
</dbReference>
<name>A0A7K1S9Z2_9BACT</name>
<proteinExistence type="predicted"/>
<evidence type="ECO:0000313" key="1">
    <source>
        <dbReference type="EMBL" id="MVM30600.1"/>
    </source>
</evidence>
<gene>
    <name evidence="1" type="ORF">GO755_11200</name>
</gene>